<comment type="caution">
    <text evidence="2">The sequence shown here is derived from an EMBL/GenBank/DDBJ whole genome shotgun (WGS) entry which is preliminary data.</text>
</comment>
<keyword evidence="1" id="KW-0472">Membrane</keyword>
<feature type="transmembrane region" description="Helical" evidence="1">
    <location>
        <begin position="20"/>
        <end position="38"/>
    </location>
</feature>
<protein>
    <recommendedName>
        <fullName evidence="4">Protease</fullName>
    </recommendedName>
</protein>
<feature type="transmembrane region" description="Helical" evidence="1">
    <location>
        <begin position="75"/>
        <end position="96"/>
    </location>
</feature>
<dbReference type="EMBL" id="JACIEC010000001">
    <property type="protein sequence ID" value="MBB4143760.1"/>
    <property type="molecule type" value="Genomic_DNA"/>
</dbReference>
<feature type="transmembrane region" description="Helical" evidence="1">
    <location>
        <begin position="102"/>
        <end position="125"/>
    </location>
</feature>
<name>A0A7W6PSH7_9HYPH</name>
<proteinExistence type="predicted"/>
<accession>A0A7W6PSH7</accession>
<dbReference type="PROSITE" id="PS51257">
    <property type="entry name" value="PROKAR_LIPOPROTEIN"/>
    <property type="match status" value="1"/>
</dbReference>
<reference evidence="2 3" key="1">
    <citation type="submission" date="2020-08" db="EMBL/GenBank/DDBJ databases">
        <title>Genomic Encyclopedia of Type Strains, Phase IV (KMG-IV): sequencing the most valuable type-strain genomes for metagenomic binning, comparative biology and taxonomic classification.</title>
        <authorList>
            <person name="Goeker M."/>
        </authorList>
    </citation>
    <scope>NUCLEOTIDE SEQUENCE [LARGE SCALE GENOMIC DNA]</scope>
    <source>
        <strain evidence="2 3">DSM 29514</strain>
    </source>
</reference>
<dbReference type="Proteomes" id="UP000519897">
    <property type="component" value="Unassembled WGS sequence"/>
</dbReference>
<dbReference type="AlphaFoldDB" id="A0A7W6PSH7"/>
<organism evidence="2 3">
    <name type="scientific">Rhizobium rhizoryzae</name>
    <dbReference type="NCBI Taxonomy" id="451876"/>
    <lineage>
        <taxon>Bacteria</taxon>
        <taxon>Pseudomonadati</taxon>
        <taxon>Pseudomonadota</taxon>
        <taxon>Alphaproteobacteria</taxon>
        <taxon>Hyphomicrobiales</taxon>
        <taxon>Rhizobiaceae</taxon>
        <taxon>Rhizobium/Agrobacterium group</taxon>
        <taxon>Rhizobium</taxon>
    </lineage>
</organism>
<evidence type="ECO:0000313" key="2">
    <source>
        <dbReference type="EMBL" id="MBB4143760.1"/>
    </source>
</evidence>
<sequence length="428" mass="46792">MLKLGLFLIGARSFAASAHYALMGGVLLIACGFLGVIVPDDQGVRIGLAILGLGLATRACVYVGGLVLHSGLTVATLILSLLFLLVSLVWMAAPVIGARPAAVALAVAFTIDGLSRLPLIALVRFERWRDGVLLASGELLLAWVLASEWLIPAYKSLALLSGISLSVSGHSLLRLALLMHNGGPFGSLHDFLTGDLRSWHREIPKGRRPECEKQSASLAVRLYIWTPKFAVAGSTSWPLVDRYLMTFGEGGKPSAGHAALGIDSDLYLSHWPVSEISAGIRDLPHVFYSGRNKDMPGLFPPSYAFECEDWIPADQCIEFRTRNADAVRAYWNAYRQNTAYNITDRNCSIVVANALELAMEGHLRTRHPWLRLARLLVHPALWQASYLRSRAHHMCWTPGLVLDYANLLKQVVEPSGRAASSLSVVRTR</sequence>
<evidence type="ECO:0000256" key="1">
    <source>
        <dbReference type="SAM" id="Phobius"/>
    </source>
</evidence>
<feature type="transmembrane region" description="Helical" evidence="1">
    <location>
        <begin position="44"/>
        <end position="68"/>
    </location>
</feature>
<gene>
    <name evidence="2" type="ORF">GGQ72_002259</name>
</gene>
<keyword evidence="3" id="KW-1185">Reference proteome</keyword>
<keyword evidence="1" id="KW-1133">Transmembrane helix</keyword>
<dbReference type="RefSeq" id="WP_165133665.1">
    <property type="nucleotide sequence ID" value="NZ_CP049250.1"/>
</dbReference>
<evidence type="ECO:0008006" key="4">
    <source>
        <dbReference type="Google" id="ProtNLM"/>
    </source>
</evidence>
<evidence type="ECO:0000313" key="3">
    <source>
        <dbReference type="Proteomes" id="UP000519897"/>
    </source>
</evidence>
<keyword evidence="1" id="KW-0812">Transmembrane</keyword>